<accession>A0A5C3PG10</accession>
<dbReference type="Gene3D" id="3.80.10.10">
    <property type="entry name" value="Ribonuclease Inhibitor"/>
    <property type="match status" value="1"/>
</dbReference>
<protein>
    <recommendedName>
        <fullName evidence="3">F-box domain-containing protein</fullName>
    </recommendedName>
</protein>
<evidence type="ECO:0000313" key="2">
    <source>
        <dbReference type="Proteomes" id="UP000308197"/>
    </source>
</evidence>
<dbReference type="SUPFAM" id="SSF52047">
    <property type="entry name" value="RNI-like"/>
    <property type="match status" value="1"/>
</dbReference>
<dbReference type="EMBL" id="ML211166">
    <property type="protein sequence ID" value="TFK87150.1"/>
    <property type="molecule type" value="Genomic_DNA"/>
</dbReference>
<dbReference type="AlphaFoldDB" id="A0A5C3PG10"/>
<name>A0A5C3PG10_9APHY</name>
<reference evidence="1 2" key="1">
    <citation type="journal article" date="2019" name="Nat. Ecol. Evol.">
        <title>Megaphylogeny resolves global patterns of mushroom evolution.</title>
        <authorList>
            <person name="Varga T."/>
            <person name="Krizsan K."/>
            <person name="Foldi C."/>
            <person name="Dima B."/>
            <person name="Sanchez-Garcia M."/>
            <person name="Sanchez-Ramirez S."/>
            <person name="Szollosi G.J."/>
            <person name="Szarkandi J.G."/>
            <person name="Papp V."/>
            <person name="Albert L."/>
            <person name="Andreopoulos W."/>
            <person name="Angelini C."/>
            <person name="Antonin V."/>
            <person name="Barry K.W."/>
            <person name="Bougher N.L."/>
            <person name="Buchanan P."/>
            <person name="Buyck B."/>
            <person name="Bense V."/>
            <person name="Catcheside P."/>
            <person name="Chovatia M."/>
            <person name="Cooper J."/>
            <person name="Damon W."/>
            <person name="Desjardin D."/>
            <person name="Finy P."/>
            <person name="Geml J."/>
            <person name="Haridas S."/>
            <person name="Hughes K."/>
            <person name="Justo A."/>
            <person name="Karasinski D."/>
            <person name="Kautmanova I."/>
            <person name="Kiss B."/>
            <person name="Kocsube S."/>
            <person name="Kotiranta H."/>
            <person name="LaButti K.M."/>
            <person name="Lechner B.E."/>
            <person name="Liimatainen K."/>
            <person name="Lipzen A."/>
            <person name="Lukacs Z."/>
            <person name="Mihaltcheva S."/>
            <person name="Morgado L.N."/>
            <person name="Niskanen T."/>
            <person name="Noordeloos M.E."/>
            <person name="Ohm R.A."/>
            <person name="Ortiz-Santana B."/>
            <person name="Ovrebo C."/>
            <person name="Racz N."/>
            <person name="Riley R."/>
            <person name="Savchenko A."/>
            <person name="Shiryaev A."/>
            <person name="Soop K."/>
            <person name="Spirin V."/>
            <person name="Szebenyi C."/>
            <person name="Tomsovsky M."/>
            <person name="Tulloss R.E."/>
            <person name="Uehling J."/>
            <person name="Grigoriev I.V."/>
            <person name="Vagvolgyi C."/>
            <person name="Papp T."/>
            <person name="Martin F.M."/>
            <person name="Miettinen O."/>
            <person name="Hibbett D.S."/>
            <person name="Nagy L.G."/>
        </authorList>
    </citation>
    <scope>NUCLEOTIDE SEQUENCE [LARGE SCALE GENOMIC DNA]</scope>
    <source>
        <strain evidence="1 2">HHB13444</strain>
    </source>
</reference>
<organism evidence="1 2">
    <name type="scientific">Polyporus arcularius HHB13444</name>
    <dbReference type="NCBI Taxonomy" id="1314778"/>
    <lineage>
        <taxon>Eukaryota</taxon>
        <taxon>Fungi</taxon>
        <taxon>Dikarya</taxon>
        <taxon>Basidiomycota</taxon>
        <taxon>Agaricomycotina</taxon>
        <taxon>Agaricomycetes</taxon>
        <taxon>Polyporales</taxon>
        <taxon>Polyporaceae</taxon>
        <taxon>Polyporus</taxon>
    </lineage>
</organism>
<dbReference type="InterPro" id="IPR032675">
    <property type="entry name" value="LRR_dom_sf"/>
</dbReference>
<evidence type="ECO:0008006" key="3">
    <source>
        <dbReference type="Google" id="ProtNLM"/>
    </source>
</evidence>
<keyword evidence="2" id="KW-1185">Reference proteome</keyword>
<dbReference type="InParanoid" id="A0A5C3PG10"/>
<proteinExistence type="predicted"/>
<evidence type="ECO:0000313" key="1">
    <source>
        <dbReference type="EMBL" id="TFK87150.1"/>
    </source>
</evidence>
<dbReference type="Proteomes" id="UP000308197">
    <property type="component" value="Unassembled WGS sequence"/>
</dbReference>
<sequence length="508" mass="57680">MLLDDLVEDALLVIVAQLLLLKHKGDLANLASTSRKIRDLCSPILFSRCVTTCSGRRGIPPESIRPFVHHLTYLGRLMVDYEDTFGPELPYLPELRAVTFNGCNFCDIPWAAFKRCLALPNVTSITFEPTTSFIGIFPAPDHDIMTLQPTLTAFTYNPDIWRALTKDPSRSAESPLETIPSRLADPYTTEYLSLSPLILQICDSVQSLTLPIEIAPWDRMVRLRWPELRRLCLSGQSPSQTVSSLLCAFINTLPRLTTLSVQLARKNGHRGRLSLLGPQHSRSFELRSLTLAYPDPNDTIFDIDSTFLTQLSLRDNPRYYYHLAFSDVARRWSAPILTSSECLSVLRRMDLPALHTLELVYETDGDDDDLLRHISISFPRLMHLELHRYRRDRAQVVPHTHIAGILASAVSLRTVNLNLDFHDEVRLYSEDMPGRARCKDVRDARGWELADIFEACRQLEYVAILTHGLSCSLWLQFHPRRCADPRYTAGSIDSPPLPRLPQMLPLAV</sequence>
<gene>
    <name evidence="1" type="ORF">K466DRAFT_125797</name>
</gene>